<dbReference type="AlphaFoldDB" id="A0A420DPN5"/>
<dbReference type="STRING" id="1443111.Z949_2759"/>
<dbReference type="InterPro" id="IPR012133">
    <property type="entry name" value="Alpha-hydoxy_acid_DH_FMN"/>
</dbReference>
<feature type="active site" description="Proton acceptor" evidence="6">
    <location>
        <position position="276"/>
    </location>
</feature>
<feature type="binding site" evidence="7">
    <location>
        <begin position="307"/>
        <end position="311"/>
    </location>
    <ligand>
        <name>FMN</name>
        <dbReference type="ChEBI" id="CHEBI:58210"/>
    </ligand>
</feature>
<feature type="binding site" evidence="7">
    <location>
        <position position="130"/>
    </location>
    <ligand>
        <name>FMN</name>
        <dbReference type="ChEBI" id="CHEBI:58210"/>
    </ligand>
</feature>
<keyword evidence="3 7" id="KW-0288">FMN</keyword>
<comment type="similarity">
    <text evidence="5">Belongs to the FMN-dependent alpha-hydroxy acid dehydrogenase family.</text>
</comment>
<dbReference type="InterPro" id="IPR000262">
    <property type="entry name" value="FMN-dep_DH"/>
</dbReference>
<dbReference type="InterPro" id="IPR037396">
    <property type="entry name" value="FMN_HAD"/>
</dbReference>
<feature type="binding site" evidence="7">
    <location>
        <position position="165"/>
    </location>
    <ligand>
        <name>glyoxylate</name>
        <dbReference type="ChEBI" id="CHEBI:36655"/>
    </ligand>
</feature>
<proteinExistence type="inferred from homology"/>
<dbReference type="PANTHER" id="PTHR10578">
    <property type="entry name" value="S -2-HYDROXY-ACID OXIDASE-RELATED"/>
    <property type="match status" value="1"/>
</dbReference>
<evidence type="ECO:0000259" key="8">
    <source>
        <dbReference type="PROSITE" id="PS51349"/>
    </source>
</evidence>
<name>A0A420DPN5_9RHOB</name>
<evidence type="ECO:0000256" key="4">
    <source>
        <dbReference type="ARBA" id="ARBA00023002"/>
    </source>
</evidence>
<dbReference type="SUPFAM" id="SSF51395">
    <property type="entry name" value="FMN-linked oxidoreductases"/>
    <property type="match status" value="1"/>
</dbReference>
<organism evidence="9 10">
    <name type="scientific">Sulfitobacter guttiformis</name>
    <dbReference type="NCBI Taxonomy" id="74349"/>
    <lineage>
        <taxon>Bacteria</taxon>
        <taxon>Pseudomonadati</taxon>
        <taxon>Pseudomonadota</taxon>
        <taxon>Alphaproteobacteria</taxon>
        <taxon>Rhodobacterales</taxon>
        <taxon>Roseobacteraceae</taxon>
        <taxon>Sulfitobacter</taxon>
    </lineage>
</organism>
<feature type="binding site" evidence="7">
    <location>
        <begin position="330"/>
        <end position="331"/>
    </location>
    <ligand>
        <name>FMN</name>
        <dbReference type="ChEBI" id="CHEBI:58210"/>
    </ligand>
</feature>
<dbReference type="Pfam" id="PF01070">
    <property type="entry name" value="FMN_dh"/>
    <property type="match status" value="1"/>
</dbReference>
<feature type="domain" description="FMN hydroxy acid dehydrogenase" evidence="8">
    <location>
        <begin position="1"/>
        <end position="381"/>
    </location>
</feature>
<feature type="binding site" evidence="7">
    <location>
        <position position="128"/>
    </location>
    <ligand>
        <name>FMN</name>
        <dbReference type="ChEBI" id="CHEBI:58210"/>
    </ligand>
</feature>
<dbReference type="Proteomes" id="UP000284407">
    <property type="component" value="Unassembled WGS sequence"/>
</dbReference>
<feature type="binding site" evidence="7">
    <location>
        <position position="156"/>
    </location>
    <ligand>
        <name>FMN</name>
        <dbReference type="ChEBI" id="CHEBI:58210"/>
    </ligand>
</feature>
<dbReference type="GO" id="GO:0010181">
    <property type="term" value="F:FMN binding"/>
    <property type="evidence" value="ECO:0007669"/>
    <property type="project" value="InterPro"/>
</dbReference>
<feature type="binding site" evidence="7">
    <location>
        <position position="252"/>
    </location>
    <ligand>
        <name>FMN</name>
        <dbReference type="ChEBI" id="CHEBI:58210"/>
    </ligand>
</feature>
<evidence type="ECO:0000256" key="7">
    <source>
        <dbReference type="PIRSR" id="PIRSR000138-2"/>
    </source>
</evidence>
<dbReference type="EMBL" id="RAQK01000001">
    <property type="protein sequence ID" value="RKE96215.1"/>
    <property type="molecule type" value="Genomic_DNA"/>
</dbReference>
<dbReference type="GO" id="GO:0016614">
    <property type="term" value="F:oxidoreductase activity, acting on CH-OH group of donors"/>
    <property type="evidence" value="ECO:0007669"/>
    <property type="project" value="UniProtKB-ARBA"/>
</dbReference>
<evidence type="ECO:0000256" key="6">
    <source>
        <dbReference type="PIRSR" id="PIRSR000138-1"/>
    </source>
</evidence>
<keyword evidence="2 7" id="KW-0285">Flavoprotein</keyword>
<comment type="cofactor">
    <cofactor evidence="1">
        <name>FMN</name>
        <dbReference type="ChEBI" id="CHEBI:58210"/>
    </cofactor>
</comment>
<evidence type="ECO:0000313" key="9">
    <source>
        <dbReference type="EMBL" id="RKE96215.1"/>
    </source>
</evidence>
<feature type="binding site" evidence="7">
    <location>
        <begin position="78"/>
        <end position="80"/>
    </location>
    <ligand>
        <name>FMN</name>
        <dbReference type="ChEBI" id="CHEBI:58210"/>
    </ligand>
</feature>
<dbReference type="Gene3D" id="3.20.20.70">
    <property type="entry name" value="Aldolase class I"/>
    <property type="match status" value="1"/>
</dbReference>
<dbReference type="OrthoDB" id="9770452at2"/>
<dbReference type="PIRSF" id="PIRSF000138">
    <property type="entry name" value="Al-hdrx_acd_dh"/>
    <property type="match status" value="1"/>
</dbReference>
<sequence length="388" mass="42362">MPVITNINDLKRIHRRRVPKMFYDYAESGSWTEQTFRENTSDFDQIRLRQRVAVDMSGRSTAAKMIGQDVAMPVALAPVGLTGMQHADGEIKAARAAEAFGVPYTLSTMSINSIEDVAGATNKPFWFQLYTMRDTDYVSRLIERARAAKCSALVITLDLQILGQRHKDIKNGLTAPPKLTPKTIANLATKWRWGIEMLQTKNRTFGNIVGHVSNISDSANLSAWTAEQFDPSLDWGKIAAIKEQWGGKVILKGILDAEDAKMAMAVGADAIIVSNHGGRQLDGALSSIRALPSILDAVGDQVEVHLDSGIRSGQDVLKAMAMGAKGTYIGRAYIYGLGAMGQAGVTRALEVIHKELDTTMALCGETKVTNLGRQNLLVPKNFEGDWQS</sequence>
<evidence type="ECO:0000256" key="5">
    <source>
        <dbReference type="ARBA" id="ARBA00024042"/>
    </source>
</evidence>
<gene>
    <name evidence="9" type="ORF">C8N30_0772</name>
</gene>
<feature type="binding site" evidence="7">
    <location>
        <position position="276"/>
    </location>
    <ligand>
        <name>glyoxylate</name>
        <dbReference type="ChEBI" id="CHEBI:36655"/>
    </ligand>
</feature>
<dbReference type="InterPro" id="IPR008259">
    <property type="entry name" value="FMN_hydac_DH_AS"/>
</dbReference>
<dbReference type="PROSITE" id="PS51349">
    <property type="entry name" value="FMN_HYDROXY_ACID_DH_2"/>
    <property type="match status" value="1"/>
</dbReference>
<comment type="caution">
    <text evidence="9">The sequence shown here is derived from an EMBL/GenBank/DDBJ whole genome shotgun (WGS) entry which is preliminary data.</text>
</comment>
<evidence type="ECO:0000256" key="3">
    <source>
        <dbReference type="ARBA" id="ARBA00022643"/>
    </source>
</evidence>
<evidence type="ECO:0000313" key="10">
    <source>
        <dbReference type="Proteomes" id="UP000284407"/>
    </source>
</evidence>
<dbReference type="NCBIfam" id="NF008398">
    <property type="entry name" value="PRK11197.1"/>
    <property type="match status" value="1"/>
</dbReference>
<feature type="binding site" evidence="7">
    <location>
        <position position="25"/>
    </location>
    <ligand>
        <name>glyoxylate</name>
        <dbReference type="ChEBI" id="CHEBI:36655"/>
    </ligand>
</feature>
<evidence type="ECO:0000256" key="2">
    <source>
        <dbReference type="ARBA" id="ARBA00022630"/>
    </source>
</evidence>
<keyword evidence="4" id="KW-0560">Oxidoreductase</keyword>
<feature type="binding site" evidence="7">
    <location>
        <position position="279"/>
    </location>
    <ligand>
        <name>glyoxylate</name>
        <dbReference type="ChEBI" id="CHEBI:36655"/>
    </ligand>
</feature>
<dbReference type="RefSeq" id="WP_025063163.1">
    <property type="nucleotide sequence ID" value="NZ_RAQK01000001.1"/>
</dbReference>
<dbReference type="PROSITE" id="PS00557">
    <property type="entry name" value="FMN_HYDROXY_ACID_DH_1"/>
    <property type="match status" value="1"/>
</dbReference>
<accession>A0A420DPN5</accession>
<dbReference type="GO" id="GO:0005886">
    <property type="term" value="C:plasma membrane"/>
    <property type="evidence" value="ECO:0007669"/>
    <property type="project" value="TreeGrafter"/>
</dbReference>
<dbReference type="CDD" id="cd02809">
    <property type="entry name" value="alpha_hydroxyacid_oxid_FMN"/>
    <property type="match status" value="1"/>
</dbReference>
<feature type="binding site" evidence="7">
    <location>
        <position position="107"/>
    </location>
    <ligand>
        <name>FMN</name>
        <dbReference type="ChEBI" id="CHEBI:58210"/>
    </ligand>
</feature>
<dbReference type="InterPro" id="IPR013785">
    <property type="entry name" value="Aldolase_TIM"/>
</dbReference>
<keyword evidence="10" id="KW-1185">Reference proteome</keyword>
<protein>
    <submittedName>
        <fullName evidence="9">L-lactate dehydrogenase (Cytochrome)</fullName>
    </submittedName>
</protein>
<dbReference type="FunFam" id="3.20.20.70:FF:000029">
    <property type="entry name" value="L-lactate dehydrogenase"/>
    <property type="match status" value="1"/>
</dbReference>
<dbReference type="PANTHER" id="PTHR10578:SF107">
    <property type="entry name" value="2-HYDROXYACID OXIDASE 1"/>
    <property type="match status" value="1"/>
</dbReference>
<reference evidence="9 10" key="1">
    <citation type="submission" date="2018-09" db="EMBL/GenBank/DDBJ databases">
        <title>Genomic Encyclopedia of Archaeal and Bacterial Type Strains, Phase II (KMG-II): from individual species to whole genera.</title>
        <authorList>
            <person name="Goeker M."/>
        </authorList>
    </citation>
    <scope>NUCLEOTIDE SEQUENCE [LARGE SCALE GENOMIC DNA]</scope>
    <source>
        <strain evidence="9 10">DSM 11458</strain>
    </source>
</reference>
<evidence type="ECO:0000256" key="1">
    <source>
        <dbReference type="ARBA" id="ARBA00001917"/>
    </source>
</evidence>
<feature type="binding site" evidence="7">
    <location>
        <position position="274"/>
    </location>
    <ligand>
        <name>FMN</name>
        <dbReference type="ChEBI" id="CHEBI:58210"/>
    </ligand>
</feature>